<protein>
    <recommendedName>
        <fullName evidence="3">Delta-60 repeat protein</fullName>
    </recommendedName>
</protein>
<dbReference type="Pfam" id="PF17164">
    <property type="entry name" value="DUF5122"/>
    <property type="match status" value="4"/>
</dbReference>
<dbReference type="SUPFAM" id="SSF50965">
    <property type="entry name" value="Galactose oxidase, central domain"/>
    <property type="match status" value="1"/>
</dbReference>
<organism evidence="1 2">
    <name type="scientific">Dokdonella fugitiva</name>
    <dbReference type="NCBI Taxonomy" id="328517"/>
    <lineage>
        <taxon>Bacteria</taxon>
        <taxon>Pseudomonadati</taxon>
        <taxon>Pseudomonadota</taxon>
        <taxon>Gammaproteobacteria</taxon>
        <taxon>Lysobacterales</taxon>
        <taxon>Rhodanobacteraceae</taxon>
        <taxon>Dokdonella</taxon>
    </lineage>
</organism>
<evidence type="ECO:0000313" key="1">
    <source>
        <dbReference type="EMBL" id="MBA8885892.1"/>
    </source>
</evidence>
<dbReference type="InterPro" id="IPR011043">
    <property type="entry name" value="Gal_Oxase/kelch_b-propeller"/>
</dbReference>
<dbReference type="EMBL" id="JACGXL010000001">
    <property type="protein sequence ID" value="MBA8885892.1"/>
    <property type="molecule type" value="Genomic_DNA"/>
</dbReference>
<evidence type="ECO:0000313" key="2">
    <source>
        <dbReference type="Proteomes" id="UP000550401"/>
    </source>
</evidence>
<dbReference type="AlphaFoldDB" id="A0A839EVT5"/>
<sequence length="733" mass="75597">MFALVAGFTGFGASAQVPLPDPDLDLIGNGRVTAMLRQADGSLIVGGEFQSINGVPRRNLARLLPDRTLDTAWDPSPDSAVAALAQAPGGGIYVGGYFNHIGSLERPGLARLDGAAGSVDAWVPVIGGAISIAVDADGSVFAVPFQSSSGSIVKLSAVDGTVLPWAAAFEQADYLALDGQGALYAAARQFDSHYPDPTFRATITRRVASTGELDGQWSADLTGPMDSSLDALLVDGDAVYVGGSFGLRKFSRATGEDVAGWNAPSARIAAIAADTAGHLFVGGSFESIHGQPRAHLARLSATTGLPSPGWTPSADGSVGPISVDGDGNVDIAGGFQSIDEEQRVGLGRLLADTTLSPARNDVEAPAKAFVLAAQDDGGMIVGGSFHRAGASAHRNILRLDANGVLDDAWNPSLPSMPWVLAAAHDGTIYAAMNRWVGDAHDVLQASRLARIDGNGHLDAGWSTAADSWIEVLDVASDGSLFAGGAFSTIGGLSRQALAKIDAKSGVPLPAWDAHLDCCSVEAIESGEGDDVFVGGTFTSVDGAARGGLAKLSAESATVDSQWAPDMAGSHVHAIALDHAGALYAGGQLAPVNGERHPLLVKLRADGSGENIPGWHSNFCGGPIPNMLYYAVWGLAIDSNGNLYASGFFCANPFPFTNERGLARLNGQNGLIDVDWNPLGSYEGPVYVEASTSGSIYAAGSFEHAGGMPRGGLAAFAPTLPDRLFANDFDEPLW</sequence>
<proteinExistence type="predicted"/>
<evidence type="ECO:0008006" key="3">
    <source>
        <dbReference type="Google" id="ProtNLM"/>
    </source>
</evidence>
<gene>
    <name evidence="1" type="ORF">FHW12_000083</name>
</gene>
<dbReference type="RefSeq" id="WP_182529017.1">
    <property type="nucleotide sequence ID" value="NZ_JACGXL010000001.1"/>
</dbReference>
<dbReference type="SUPFAM" id="SSF63829">
    <property type="entry name" value="Calcium-dependent phosphotriesterase"/>
    <property type="match status" value="1"/>
</dbReference>
<reference evidence="1 2" key="1">
    <citation type="submission" date="2020-07" db="EMBL/GenBank/DDBJ databases">
        <title>Genomic Encyclopedia of Type Strains, Phase IV (KMG-V): Genome sequencing to study the core and pangenomes of soil and plant-associated prokaryotes.</title>
        <authorList>
            <person name="Whitman W."/>
        </authorList>
    </citation>
    <scope>NUCLEOTIDE SEQUENCE [LARGE SCALE GENOMIC DNA]</scope>
    <source>
        <strain evidence="1 2">RH2WT43</strain>
    </source>
</reference>
<accession>A0A839EVT5</accession>
<name>A0A839EVT5_9GAMM</name>
<dbReference type="Gene3D" id="2.80.10.50">
    <property type="match status" value="2"/>
</dbReference>
<keyword evidence="2" id="KW-1185">Reference proteome</keyword>
<dbReference type="Proteomes" id="UP000550401">
    <property type="component" value="Unassembled WGS sequence"/>
</dbReference>
<comment type="caution">
    <text evidence="1">The sequence shown here is derived from an EMBL/GenBank/DDBJ whole genome shotgun (WGS) entry which is preliminary data.</text>
</comment>
<dbReference type="InterPro" id="IPR013431">
    <property type="entry name" value="Delta_60_rpt"/>
</dbReference>